<dbReference type="RefSeq" id="WP_071662661.1">
    <property type="nucleotide sequence ID" value="NZ_LUKY01000033.1"/>
</dbReference>
<feature type="region of interest" description="Disordered" evidence="1">
    <location>
        <begin position="1"/>
        <end position="38"/>
    </location>
</feature>
<evidence type="ECO:0000313" key="2">
    <source>
        <dbReference type="EMBL" id="OIZ94167.1"/>
    </source>
</evidence>
<gene>
    <name evidence="2" type="ORF">A1D18_04725</name>
</gene>
<organism evidence="2 3">
    <name type="scientific">Candidatus Rickettsiella isopodorum</name>
    <dbReference type="NCBI Taxonomy" id="1225476"/>
    <lineage>
        <taxon>Bacteria</taxon>
        <taxon>Pseudomonadati</taxon>
        <taxon>Pseudomonadota</taxon>
        <taxon>Gammaproteobacteria</taxon>
        <taxon>Legionellales</taxon>
        <taxon>Coxiellaceae</taxon>
        <taxon>Rickettsiella</taxon>
    </lineage>
</organism>
<dbReference type="EMBL" id="LUKY01000033">
    <property type="protein sequence ID" value="OIZ94167.1"/>
    <property type="molecule type" value="Genomic_DNA"/>
</dbReference>
<reference evidence="2 3" key="1">
    <citation type="submission" date="2016-03" db="EMBL/GenBank/DDBJ databases">
        <title>Comparative genomics of Rickettsiella.</title>
        <authorList>
            <person name="Chandler C."/>
            <person name="Wang Y."/>
        </authorList>
    </citation>
    <scope>NUCLEOTIDE SEQUENCE [LARGE SCALE GENOMIC DNA]</scope>
    <source>
        <strain evidence="2 3">RCFS May 2013</strain>
    </source>
</reference>
<evidence type="ECO:0000256" key="1">
    <source>
        <dbReference type="SAM" id="MobiDB-lite"/>
    </source>
</evidence>
<comment type="caution">
    <text evidence="2">The sequence shown here is derived from an EMBL/GenBank/DDBJ whole genome shotgun (WGS) entry which is preliminary data.</text>
</comment>
<sequence>MQEPTHLKKRISGNVNSENTTQEIAQETSAKASKKTTSNERSRFYIFQKLVCSNSPLVDDESEVMVIPKSRPK</sequence>
<dbReference type="Proteomes" id="UP000183924">
    <property type="component" value="Unassembled WGS sequence"/>
</dbReference>
<protein>
    <submittedName>
        <fullName evidence="2">Uncharacterized protein</fullName>
    </submittedName>
</protein>
<feature type="compositionally biased region" description="Polar residues" evidence="1">
    <location>
        <begin position="13"/>
        <end position="31"/>
    </location>
</feature>
<name>A0A1J8P9W5_9COXI</name>
<evidence type="ECO:0000313" key="3">
    <source>
        <dbReference type="Proteomes" id="UP000183924"/>
    </source>
</evidence>
<dbReference type="AlphaFoldDB" id="A0A1J8P9W5"/>
<keyword evidence="3" id="KW-1185">Reference proteome</keyword>
<proteinExistence type="predicted"/>
<accession>A0A1J8P9W5</accession>